<evidence type="ECO:0000313" key="2">
    <source>
        <dbReference type="EMBL" id="KAL3819355.1"/>
    </source>
</evidence>
<comment type="caution">
    <text evidence="2">The sequence shown here is derived from an EMBL/GenBank/DDBJ whole genome shotgun (WGS) entry which is preliminary data.</text>
</comment>
<reference evidence="2 3" key="1">
    <citation type="submission" date="2024-12" db="EMBL/GenBank/DDBJ databases">
        <title>The unique morphological basis and parallel evolutionary history of personate flowers in Penstemon.</title>
        <authorList>
            <person name="Depatie T.H."/>
            <person name="Wessinger C.A."/>
        </authorList>
    </citation>
    <scope>NUCLEOTIDE SEQUENCE [LARGE SCALE GENOMIC DNA]</scope>
    <source>
        <strain evidence="2">WTNN_2</strain>
        <tissue evidence="2">Leaf</tissue>
    </source>
</reference>
<evidence type="ECO:0000256" key="1">
    <source>
        <dbReference type="SAM" id="Phobius"/>
    </source>
</evidence>
<evidence type="ECO:0000313" key="3">
    <source>
        <dbReference type="Proteomes" id="UP001634393"/>
    </source>
</evidence>
<feature type="transmembrane region" description="Helical" evidence="1">
    <location>
        <begin position="53"/>
        <end position="79"/>
    </location>
</feature>
<protein>
    <submittedName>
        <fullName evidence="2">Uncharacterized protein</fullName>
    </submittedName>
</protein>
<dbReference type="EMBL" id="JBJXBP010000007">
    <property type="protein sequence ID" value="KAL3819355.1"/>
    <property type="molecule type" value="Genomic_DNA"/>
</dbReference>
<dbReference type="Proteomes" id="UP001634393">
    <property type="component" value="Unassembled WGS sequence"/>
</dbReference>
<keyword evidence="1" id="KW-0472">Membrane</keyword>
<keyword evidence="1" id="KW-0812">Transmembrane</keyword>
<dbReference type="AlphaFoldDB" id="A0ABD3S4M1"/>
<keyword evidence="3" id="KW-1185">Reference proteome</keyword>
<name>A0ABD3S4M1_9LAMI</name>
<proteinExistence type="predicted"/>
<sequence>MNFPTLHACSKIVWDFHLWWLMIKSGPRVSSWVTSLTKTFRFYPYIKKVVNEFMYWLTLINLILVVFLIPSVLVCHQYIQIEAAFPMTNIMAMSLRKGKVMHADAMLLLLYMPLPGYKD</sequence>
<gene>
    <name evidence="2" type="ORF">ACJIZ3_005260</name>
</gene>
<accession>A0ABD3S4M1</accession>
<organism evidence="2 3">
    <name type="scientific">Penstemon smallii</name>
    <dbReference type="NCBI Taxonomy" id="265156"/>
    <lineage>
        <taxon>Eukaryota</taxon>
        <taxon>Viridiplantae</taxon>
        <taxon>Streptophyta</taxon>
        <taxon>Embryophyta</taxon>
        <taxon>Tracheophyta</taxon>
        <taxon>Spermatophyta</taxon>
        <taxon>Magnoliopsida</taxon>
        <taxon>eudicotyledons</taxon>
        <taxon>Gunneridae</taxon>
        <taxon>Pentapetalae</taxon>
        <taxon>asterids</taxon>
        <taxon>lamiids</taxon>
        <taxon>Lamiales</taxon>
        <taxon>Plantaginaceae</taxon>
        <taxon>Cheloneae</taxon>
        <taxon>Penstemon</taxon>
    </lineage>
</organism>
<keyword evidence="1" id="KW-1133">Transmembrane helix</keyword>